<feature type="domain" description="PPM-type phosphatase" evidence="4">
    <location>
        <begin position="145"/>
        <end position="400"/>
    </location>
</feature>
<dbReference type="Pfam" id="PF07228">
    <property type="entry name" value="SpoIIE"/>
    <property type="match status" value="1"/>
</dbReference>
<feature type="transmembrane region" description="Helical" evidence="3">
    <location>
        <begin position="92"/>
        <end position="112"/>
    </location>
</feature>
<dbReference type="PANTHER" id="PTHR43156">
    <property type="entry name" value="STAGE II SPORULATION PROTEIN E-RELATED"/>
    <property type="match status" value="1"/>
</dbReference>
<evidence type="ECO:0000256" key="3">
    <source>
        <dbReference type="SAM" id="Phobius"/>
    </source>
</evidence>
<protein>
    <submittedName>
        <fullName evidence="5">Serine/threonine-protein phosphatase</fullName>
    </submittedName>
</protein>
<dbReference type="EMBL" id="JAATEJ010000005">
    <property type="protein sequence ID" value="NJP43648.1"/>
    <property type="molecule type" value="Genomic_DNA"/>
</dbReference>
<dbReference type="RefSeq" id="WP_167982499.1">
    <property type="nucleotide sequence ID" value="NZ_JAATEJ010000005.1"/>
</dbReference>
<keyword evidence="3" id="KW-0812">Transmembrane</keyword>
<dbReference type="SMART" id="SM00331">
    <property type="entry name" value="PP2C_SIG"/>
    <property type="match status" value="1"/>
</dbReference>
<evidence type="ECO:0000313" key="5">
    <source>
        <dbReference type="EMBL" id="NJP43648.1"/>
    </source>
</evidence>
<evidence type="ECO:0000313" key="6">
    <source>
        <dbReference type="Proteomes" id="UP000734511"/>
    </source>
</evidence>
<name>A0ABX0ZPS1_9ACTN</name>
<dbReference type="Gene3D" id="3.60.40.10">
    <property type="entry name" value="PPM-type phosphatase domain"/>
    <property type="match status" value="1"/>
</dbReference>
<proteinExistence type="predicted"/>
<organism evidence="5 6">
    <name type="scientific">Actinacidiphila epipremni</name>
    <dbReference type="NCBI Taxonomy" id="2053013"/>
    <lineage>
        <taxon>Bacteria</taxon>
        <taxon>Bacillati</taxon>
        <taxon>Actinomycetota</taxon>
        <taxon>Actinomycetes</taxon>
        <taxon>Kitasatosporales</taxon>
        <taxon>Streptomycetaceae</taxon>
        <taxon>Actinacidiphila</taxon>
    </lineage>
</organism>
<dbReference type="PANTHER" id="PTHR43156:SF2">
    <property type="entry name" value="STAGE II SPORULATION PROTEIN E"/>
    <property type="match status" value="1"/>
</dbReference>
<feature type="transmembrane region" description="Helical" evidence="3">
    <location>
        <begin position="52"/>
        <end position="80"/>
    </location>
</feature>
<dbReference type="InterPro" id="IPR036457">
    <property type="entry name" value="PPM-type-like_dom_sf"/>
</dbReference>
<evidence type="ECO:0000256" key="2">
    <source>
        <dbReference type="SAM" id="MobiDB-lite"/>
    </source>
</evidence>
<reference evidence="5 6" key="1">
    <citation type="submission" date="2020-03" db="EMBL/GenBank/DDBJ databases">
        <title>WGS of actinomycetes isolated from Thailand.</title>
        <authorList>
            <person name="Thawai C."/>
        </authorList>
    </citation>
    <scope>NUCLEOTIDE SEQUENCE [LARGE SCALE GENOMIC DNA]</scope>
    <source>
        <strain evidence="5 6">PRB2-1</strain>
    </source>
</reference>
<evidence type="ECO:0000256" key="1">
    <source>
        <dbReference type="ARBA" id="ARBA00022801"/>
    </source>
</evidence>
<evidence type="ECO:0000259" key="4">
    <source>
        <dbReference type="SMART" id="SM00331"/>
    </source>
</evidence>
<dbReference type="Proteomes" id="UP000734511">
    <property type="component" value="Unassembled WGS sequence"/>
</dbReference>
<comment type="caution">
    <text evidence="5">The sequence shown here is derived from an EMBL/GenBank/DDBJ whole genome shotgun (WGS) entry which is preliminary data.</text>
</comment>
<feature type="compositionally biased region" description="Pro residues" evidence="2">
    <location>
        <begin position="233"/>
        <end position="242"/>
    </location>
</feature>
<dbReference type="InterPro" id="IPR001932">
    <property type="entry name" value="PPM-type_phosphatase-like_dom"/>
</dbReference>
<feature type="compositionally biased region" description="Gly residues" evidence="2">
    <location>
        <begin position="244"/>
        <end position="256"/>
    </location>
</feature>
<dbReference type="SUPFAM" id="SSF81606">
    <property type="entry name" value="PP2C-like"/>
    <property type="match status" value="1"/>
</dbReference>
<accession>A0ABX0ZPS1</accession>
<sequence length="402" mass="41450">MTSPGASEDPHLPRFVRSAASRLVAALLLLVLLLVVDVAAGPQIRIGGIMVGVPALSAVFLGPAAVLIVVAATFPCLALAAASNHQLDTANFPVVLATVTLIGAASVMAAAVRQRREHELAQARWVAAITQRALLRPLPTRLGPLAIASAYLAADREAAIGGDLYAAADLGGGRIRVLVGDVQGKGMAAVEVTGMLLAAFRRTARGRVPLRELPAALDESLRDDLADPAEAPQAPPPPPPEPGLGLGLGAEPGPAGGADKAVSPAFLERFVTAVLVDVAPGGESISVANCGHPPPILLHRGQVLPLECGRPAVPLGLGDLTPETQHLDTYDLDIGDVLLLYTDGVIEARDGEGAFYPLTDRLADWRDLAPADLLLALTADLARYVGSRLGDDVAVVALQRVA</sequence>
<keyword evidence="3" id="KW-1133">Transmembrane helix</keyword>
<keyword evidence="3" id="KW-0472">Membrane</keyword>
<dbReference type="InterPro" id="IPR052016">
    <property type="entry name" value="Bact_Sigma-Reg"/>
</dbReference>
<feature type="region of interest" description="Disordered" evidence="2">
    <location>
        <begin position="226"/>
        <end position="258"/>
    </location>
</feature>
<gene>
    <name evidence="5" type="ORF">HCN08_09575</name>
</gene>
<keyword evidence="1" id="KW-0378">Hydrolase</keyword>
<keyword evidence="6" id="KW-1185">Reference proteome</keyword>
<feature type="transmembrane region" description="Helical" evidence="3">
    <location>
        <begin position="20"/>
        <end position="40"/>
    </location>
</feature>